<proteinExistence type="predicted"/>
<keyword evidence="2" id="KW-1185">Reference proteome</keyword>
<evidence type="ECO:0000313" key="2">
    <source>
        <dbReference type="Proteomes" id="UP000247409"/>
    </source>
</evidence>
<dbReference type="Proteomes" id="UP000247409">
    <property type="component" value="Unassembled WGS sequence"/>
</dbReference>
<dbReference type="EMBL" id="NBIV01000255">
    <property type="protein sequence ID" value="PXF40870.1"/>
    <property type="molecule type" value="Genomic_DNA"/>
</dbReference>
<organism evidence="1 2">
    <name type="scientific">Gracilariopsis chorda</name>
    <dbReference type="NCBI Taxonomy" id="448386"/>
    <lineage>
        <taxon>Eukaryota</taxon>
        <taxon>Rhodophyta</taxon>
        <taxon>Florideophyceae</taxon>
        <taxon>Rhodymeniophycidae</taxon>
        <taxon>Gracilariales</taxon>
        <taxon>Gracilariaceae</taxon>
        <taxon>Gracilariopsis</taxon>
    </lineage>
</organism>
<comment type="caution">
    <text evidence="1">The sequence shown here is derived from an EMBL/GenBank/DDBJ whole genome shotgun (WGS) entry which is preliminary data.</text>
</comment>
<accession>A0A2V3II99</accession>
<dbReference type="AlphaFoldDB" id="A0A2V3II99"/>
<name>A0A2V3II99_9FLOR</name>
<reference evidence="1 2" key="1">
    <citation type="journal article" date="2018" name="Mol. Biol. Evol.">
        <title>Analysis of the draft genome of the red seaweed Gracilariopsis chorda provides insights into genome size evolution in Rhodophyta.</title>
        <authorList>
            <person name="Lee J."/>
            <person name="Yang E.C."/>
            <person name="Graf L."/>
            <person name="Yang J.H."/>
            <person name="Qiu H."/>
            <person name="Zel Zion U."/>
            <person name="Chan C.X."/>
            <person name="Stephens T.G."/>
            <person name="Weber A.P.M."/>
            <person name="Boo G.H."/>
            <person name="Boo S.M."/>
            <person name="Kim K.M."/>
            <person name="Shin Y."/>
            <person name="Jung M."/>
            <person name="Lee S.J."/>
            <person name="Yim H.S."/>
            <person name="Lee J.H."/>
            <person name="Bhattacharya D."/>
            <person name="Yoon H.S."/>
        </authorList>
    </citation>
    <scope>NUCLEOTIDE SEQUENCE [LARGE SCALE GENOMIC DNA]</scope>
    <source>
        <strain evidence="1 2">SKKU-2015</strain>
        <tissue evidence="1">Whole body</tissue>
    </source>
</reference>
<dbReference type="OrthoDB" id="72116at2759"/>
<evidence type="ECO:0000313" key="1">
    <source>
        <dbReference type="EMBL" id="PXF40870.1"/>
    </source>
</evidence>
<protein>
    <submittedName>
        <fullName evidence="1">Uncharacterized protein</fullName>
    </submittedName>
</protein>
<sequence>MINFDSVHFDILWNHPTEFINKGYNVGRGQKSKVFGKDAPFLTLTVLKHGGEWDVLARVFKMKGPTFERLVTKFVCLISSFPYESFVTEFGKLHSMALLRDDGKHFSTFEEGHYATDVTFQQGFRPGSKIEEEKRYFSVEYKLYGYNVEVSVLPNGLALGSSQHYHGSVSDFESFQGMRNWHLTGLGRIGKIAASIISGF</sequence>
<gene>
    <name evidence="1" type="ORF">BWQ96_09415</name>
</gene>